<keyword evidence="2" id="KW-1185">Reference proteome</keyword>
<organism evidence="1 2">
    <name type="scientific">Thelohanellus kitauei</name>
    <name type="common">Myxosporean</name>
    <dbReference type="NCBI Taxonomy" id="669202"/>
    <lineage>
        <taxon>Eukaryota</taxon>
        <taxon>Metazoa</taxon>
        <taxon>Cnidaria</taxon>
        <taxon>Myxozoa</taxon>
        <taxon>Myxosporea</taxon>
        <taxon>Bivalvulida</taxon>
        <taxon>Platysporina</taxon>
        <taxon>Myxobolidae</taxon>
        <taxon>Thelohanellus</taxon>
    </lineage>
</organism>
<dbReference type="PANTHER" id="PTHR45913:SF5">
    <property type="entry name" value="GENERAL TRANSCRIPTION FACTOR II-I REPEAT DOMAIN-CONTAINING PROTEIN 2A-LIKE PROTEIN"/>
    <property type="match status" value="1"/>
</dbReference>
<dbReference type="AlphaFoldDB" id="A0A0C2IK50"/>
<reference evidence="1 2" key="1">
    <citation type="journal article" date="2014" name="Genome Biol. Evol.">
        <title>The genome of the myxosporean Thelohanellus kitauei shows adaptations to nutrient acquisition within its fish host.</title>
        <authorList>
            <person name="Yang Y."/>
            <person name="Xiong J."/>
            <person name="Zhou Z."/>
            <person name="Huo F."/>
            <person name="Miao W."/>
            <person name="Ran C."/>
            <person name="Liu Y."/>
            <person name="Zhang J."/>
            <person name="Feng J."/>
            <person name="Wang M."/>
            <person name="Wang M."/>
            <person name="Wang L."/>
            <person name="Yao B."/>
        </authorList>
    </citation>
    <scope>NUCLEOTIDE SEQUENCE [LARGE SCALE GENOMIC DNA]</scope>
    <source>
        <strain evidence="1">Wuqing</strain>
    </source>
</reference>
<proteinExistence type="predicted"/>
<dbReference type="PANTHER" id="PTHR45913">
    <property type="entry name" value="EPM2A-INTERACTING PROTEIN 1"/>
    <property type="match status" value="1"/>
</dbReference>
<evidence type="ECO:0000313" key="2">
    <source>
        <dbReference type="Proteomes" id="UP000031668"/>
    </source>
</evidence>
<dbReference type="OrthoDB" id="1101576at2759"/>
<gene>
    <name evidence="1" type="ORF">RF11_03264</name>
</gene>
<accession>A0A0C2IK50</accession>
<protein>
    <submittedName>
        <fullName evidence="1">Uncharacterized protein</fullName>
    </submittedName>
</protein>
<comment type="caution">
    <text evidence="1">The sequence shown here is derived from an EMBL/GenBank/DDBJ whole genome shotgun (WGS) entry which is preliminary data.</text>
</comment>
<name>A0A0C2IK50_THEKT</name>
<dbReference type="Proteomes" id="UP000031668">
    <property type="component" value="Unassembled WGS sequence"/>
</dbReference>
<evidence type="ECO:0000313" key="1">
    <source>
        <dbReference type="EMBL" id="KII65779.1"/>
    </source>
</evidence>
<dbReference type="EMBL" id="JWZT01003727">
    <property type="protein sequence ID" value="KII65779.1"/>
    <property type="molecule type" value="Genomic_DNA"/>
</dbReference>
<sequence length="149" mass="16792">MEKQWLIMDINEKPSCLTCLQQIAVVKEYNSFSKSVNHADEAAVKASYVISHLLVLASKSFSDGEMIKKCMLDESINITDIAQFAAFILVVVNDINMTEEFVELIAMKVTKTADDRAVSLVTERGPEIITRKIRMATKSKEKITIEFEI</sequence>